<dbReference type="EMBL" id="CADEAL010001768">
    <property type="protein sequence ID" value="CAB1435372.1"/>
    <property type="molecule type" value="Genomic_DNA"/>
</dbReference>
<comment type="caution">
    <text evidence="1">The sequence shown here is derived from an EMBL/GenBank/DDBJ whole genome shotgun (WGS) entry which is preliminary data.</text>
</comment>
<accession>A0A9N7YS10</accession>
<organism evidence="1 2">
    <name type="scientific">Pleuronectes platessa</name>
    <name type="common">European plaice</name>
    <dbReference type="NCBI Taxonomy" id="8262"/>
    <lineage>
        <taxon>Eukaryota</taxon>
        <taxon>Metazoa</taxon>
        <taxon>Chordata</taxon>
        <taxon>Craniata</taxon>
        <taxon>Vertebrata</taxon>
        <taxon>Euteleostomi</taxon>
        <taxon>Actinopterygii</taxon>
        <taxon>Neopterygii</taxon>
        <taxon>Teleostei</taxon>
        <taxon>Neoteleostei</taxon>
        <taxon>Acanthomorphata</taxon>
        <taxon>Carangaria</taxon>
        <taxon>Pleuronectiformes</taxon>
        <taxon>Pleuronectoidei</taxon>
        <taxon>Pleuronectidae</taxon>
        <taxon>Pleuronectes</taxon>
    </lineage>
</organism>
<gene>
    <name evidence="1" type="ORF">PLEPLA_LOCUS23454</name>
</gene>
<dbReference type="AlphaFoldDB" id="A0A9N7YS10"/>
<reference evidence="1" key="1">
    <citation type="submission" date="2020-03" db="EMBL/GenBank/DDBJ databases">
        <authorList>
            <person name="Weist P."/>
        </authorList>
    </citation>
    <scope>NUCLEOTIDE SEQUENCE</scope>
</reference>
<proteinExistence type="predicted"/>
<sequence length="162" mass="17614">MNQSASLVQNSSRRSGLVKLVRDVQRNPAVPGDGDPPITSILLPLLSSERHSSILGTPLCTVLKGLFTVKHFKLLEGTCSRATVPAEEEEELGGVFCTGCKTVRLPVNQWMYSSLQHLTNLHASPLHTHPAKSMPPRARGRAVINVPGQLRCQWGNEGCQPC</sequence>
<dbReference type="Proteomes" id="UP001153269">
    <property type="component" value="Unassembled WGS sequence"/>
</dbReference>
<name>A0A9N7YS10_PLEPL</name>
<evidence type="ECO:0000313" key="1">
    <source>
        <dbReference type="EMBL" id="CAB1435372.1"/>
    </source>
</evidence>
<keyword evidence="2" id="KW-1185">Reference proteome</keyword>
<evidence type="ECO:0000313" key="2">
    <source>
        <dbReference type="Proteomes" id="UP001153269"/>
    </source>
</evidence>
<protein>
    <submittedName>
        <fullName evidence="1">Uncharacterized protein</fullName>
    </submittedName>
</protein>